<dbReference type="CDD" id="cd07306">
    <property type="entry name" value="Porin3_VDAC"/>
    <property type="match status" value="1"/>
</dbReference>
<keyword evidence="2" id="KW-1185">Reference proteome</keyword>
<evidence type="ECO:0000256" key="1">
    <source>
        <dbReference type="ARBA" id="ARBA00009624"/>
    </source>
</evidence>
<dbReference type="Gene3D" id="2.40.160.10">
    <property type="entry name" value="Porin"/>
    <property type="match status" value="1"/>
</dbReference>
<dbReference type="PANTHER" id="PTHR11743:SF50">
    <property type="entry name" value="MITOCHONDRIAL OUTER MEMBRANE PROTEIN PORIN 3"/>
    <property type="match status" value="1"/>
</dbReference>
<organism evidence="2 3">
    <name type="scientific">Camelina sativa</name>
    <name type="common">False flax</name>
    <name type="synonym">Myagrum sativum</name>
    <dbReference type="NCBI Taxonomy" id="90675"/>
    <lineage>
        <taxon>Eukaryota</taxon>
        <taxon>Viridiplantae</taxon>
        <taxon>Streptophyta</taxon>
        <taxon>Embryophyta</taxon>
        <taxon>Tracheophyta</taxon>
        <taxon>Spermatophyta</taxon>
        <taxon>Magnoliopsida</taxon>
        <taxon>eudicotyledons</taxon>
        <taxon>Gunneridae</taxon>
        <taxon>Pentapetalae</taxon>
        <taxon>rosids</taxon>
        <taxon>malvids</taxon>
        <taxon>Brassicales</taxon>
        <taxon>Brassicaceae</taxon>
        <taxon>Camelineae</taxon>
        <taxon>Camelina</taxon>
    </lineage>
</organism>
<dbReference type="GeneID" id="104705783"/>
<evidence type="ECO:0000313" key="2">
    <source>
        <dbReference type="Proteomes" id="UP000694864"/>
    </source>
</evidence>
<name>A0ABM0T315_CAMSA</name>
<accession>A0ABM0T315</accession>
<dbReference type="InterPro" id="IPR027246">
    <property type="entry name" value="Porin_Euk/Tom40"/>
</dbReference>
<reference evidence="3" key="2">
    <citation type="submission" date="2025-08" db="UniProtKB">
        <authorList>
            <consortium name="RefSeq"/>
        </authorList>
    </citation>
    <scope>IDENTIFICATION</scope>
    <source>
        <tissue evidence="3">Leaf</tissue>
    </source>
</reference>
<comment type="similarity">
    <text evidence="1">Belongs to the eukaryotic mitochondrial porin (TC 1.B.8.1) family.</text>
</comment>
<dbReference type="PROSITE" id="PS00558">
    <property type="entry name" value="EUKARYOTIC_PORIN"/>
    <property type="match status" value="1"/>
</dbReference>
<dbReference type="PANTHER" id="PTHR11743">
    <property type="entry name" value="VOLTAGE-DEPENDENT ANION-SELECTIVE CHANNEL"/>
    <property type="match status" value="1"/>
</dbReference>
<evidence type="ECO:0000313" key="3">
    <source>
        <dbReference type="RefSeq" id="XP_010420161.1"/>
    </source>
</evidence>
<dbReference type="InterPro" id="IPR001925">
    <property type="entry name" value="Porin_Euk"/>
</dbReference>
<dbReference type="InterPro" id="IPR023614">
    <property type="entry name" value="Porin_dom_sf"/>
</dbReference>
<dbReference type="RefSeq" id="XP_010420161.1">
    <property type="nucleotide sequence ID" value="XM_010421859.2"/>
</dbReference>
<proteinExistence type="inferred from homology"/>
<protein>
    <submittedName>
        <fullName evidence="3">Mitochondrial outer membrane protein porin 3</fullName>
    </submittedName>
</protein>
<sequence>MVKGPGLYTEIGKKARDLLYKDYQGDQKFSVTTYSSTGVAITTTGTNKGSVFLGDVATQVKNKNFTADIKVSTDSSLLTTFTVDEPTPGVKAILSAKLPDQKSGKLELQYFHDYAGIATSIGLTGSPTVNFSGVVGTNVLALGTDVSFETDSGNFKHFNAGLSFTKDDLIASLTLNDKGEKLNASYYHIVSPLTNTVVGAEVSHNFTTKENAITVGSQHAIDPLTIVKARVNNAGIANALIQHEWRPKSFFTVSGEVDSKAIEKSAKVGIALALKP</sequence>
<dbReference type="Proteomes" id="UP000694864">
    <property type="component" value="Chromosome 8"/>
</dbReference>
<dbReference type="Pfam" id="PF01459">
    <property type="entry name" value="Porin_3"/>
    <property type="match status" value="1"/>
</dbReference>
<reference evidence="2" key="1">
    <citation type="journal article" date="2014" name="Nat. Commun.">
        <title>The emerging biofuel crop Camelina sativa retains a highly undifferentiated hexaploid genome structure.</title>
        <authorList>
            <person name="Kagale S."/>
            <person name="Koh C."/>
            <person name="Nixon J."/>
            <person name="Bollina V."/>
            <person name="Clarke W.E."/>
            <person name="Tuteja R."/>
            <person name="Spillane C."/>
            <person name="Robinson S.J."/>
            <person name="Links M.G."/>
            <person name="Clarke C."/>
            <person name="Higgins E.E."/>
            <person name="Huebert T."/>
            <person name="Sharpe A.G."/>
            <person name="Parkin I.A."/>
        </authorList>
    </citation>
    <scope>NUCLEOTIDE SEQUENCE [LARGE SCALE GENOMIC DNA]</scope>
    <source>
        <strain evidence="2">cv. DH55</strain>
    </source>
</reference>
<gene>
    <name evidence="3" type="primary">LOC104705783</name>
</gene>